<keyword evidence="4" id="KW-1185">Reference proteome</keyword>
<sequence length="161" mass="17933">MAETSAMATALHIILFPLSYILSYAYGILQVLVFPFVALAQFAFHLTFLPYRIISKFEVSLTFVFIAVVTGVILGSLLFSTTSITVDLLNGSLRTPSTLSPQESEDEYGDDNIRETKKEPISNLIPHSEKKRPIYSDSGLLPYTILEEEESNQGSSENLYD</sequence>
<organism evidence="3 4">
    <name type="scientific">Aspergillus avenaceus</name>
    <dbReference type="NCBI Taxonomy" id="36643"/>
    <lineage>
        <taxon>Eukaryota</taxon>
        <taxon>Fungi</taxon>
        <taxon>Dikarya</taxon>
        <taxon>Ascomycota</taxon>
        <taxon>Pezizomycotina</taxon>
        <taxon>Eurotiomycetes</taxon>
        <taxon>Eurotiomycetidae</taxon>
        <taxon>Eurotiales</taxon>
        <taxon>Aspergillaceae</taxon>
        <taxon>Aspergillus</taxon>
        <taxon>Aspergillus subgen. Circumdati</taxon>
    </lineage>
</organism>
<dbReference type="Proteomes" id="UP000325780">
    <property type="component" value="Unassembled WGS sequence"/>
</dbReference>
<keyword evidence="2" id="KW-0472">Membrane</keyword>
<feature type="compositionally biased region" description="Basic and acidic residues" evidence="1">
    <location>
        <begin position="111"/>
        <end position="120"/>
    </location>
</feature>
<evidence type="ECO:0000313" key="3">
    <source>
        <dbReference type="EMBL" id="KAE8145862.1"/>
    </source>
</evidence>
<accession>A0A5N6THQ5</accession>
<dbReference type="EMBL" id="ML742306">
    <property type="protein sequence ID" value="KAE8145862.1"/>
    <property type="molecule type" value="Genomic_DNA"/>
</dbReference>
<feature type="transmembrane region" description="Helical" evidence="2">
    <location>
        <begin position="61"/>
        <end position="79"/>
    </location>
</feature>
<dbReference type="AlphaFoldDB" id="A0A5N6THQ5"/>
<evidence type="ECO:0000256" key="1">
    <source>
        <dbReference type="SAM" id="MobiDB-lite"/>
    </source>
</evidence>
<dbReference type="OrthoDB" id="4499303at2759"/>
<feature type="compositionally biased region" description="Polar residues" evidence="1">
    <location>
        <begin position="92"/>
        <end position="102"/>
    </location>
</feature>
<keyword evidence="2" id="KW-0812">Transmembrane</keyword>
<proteinExistence type="predicted"/>
<feature type="region of interest" description="Disordered" evidence="1">
    <location>
        <begin position="92"/>
        <end position="135"/>
    </location>
</feature>
<name>A0A5N6THQ5_ASPAV</name>
<evidence type="ECO:0000313" key="4">
    <source>
        <dbReference type="Proteomes" id="UP000325780"/>
    </source>
</evidence>
<evidence type="ECO:0000256" key="2">
    <source>
        <dbReference type="SAM" id="Phobius"/>
    </source>
</evidence>
<keyword evidence="2" id="KW-1133">Transmembrane helix</keyword>
<reference evidence="3 4" key="1">
    <citation type="submission" date="2019-04" db="EMBL/GenBank/DDBJ databases">
        <title>Friends and foes A comparative genomics study of 23 Aspergillus species from section Flavi.</title>
        <authorList>
            <consortium name="DOE Joint Genome Institute"/>
            <person name="Kjaerbolling I."/>
            <person name="Vesth T."/>
            <person name="Frisvad J.C."/>
            <person name="Nybo J.L."/>
            <person name="Theobald S."/>
            <person name="Kildgaard S."/>
            <person name="Isbrandt T."/>
            <person name="Kuo A."/>
            <person name="Sato A."/>
            <person name="Lyhne E.K."/>
            <person name="Kogle M.E."/>
            <person name="Wiebenga A."/>
            <person name="Kun R.S."/>
            <person name="Lubbers R.J."/>
            <person name="Makela M.R."/>
            <person name="Barry K."/>
            <person name="Chovatia M."/>
            <person name="Clum A."/>
            <person name="Daum C."/>
            <person name="Haridas S."/>
            <person name="He G."/>
            <person name="LaButti K."/>
            <person name="Lipzen A."/>
            <person name="Mondo S."/>
            <person name="Riley R."/>
            <person name="Salamov A."/>
            <person name="Simmons B.A."/>
            <person name="Magnuson J.K."/>
            <person name="Henrissat B."/>
            <person name="Mortensen U.H."/>
            <person name="Larsen T.O."/>
            <person name="Devries R.P."/>
            <person name="Grigoriev I.V."/>
            <person name="Machida M."/>
            <person name="Baker S.E."/>
            <person name="Andersen M.R."/>
        </authorList>
    </citation>
    <scope>NUCLEOTIDE SEQUENCE [LARGE SCALE GENOMIC DNA]</scope>
    <source>
        <strain evidence="3 4">IBT 18842</strain>
    </source>
</reference>
<gene>
    <name evidence="3" type="ORF">BDV25DRAFT_163689</name>
</gene>
<protein>
    <submittedName>
        <fullName evidence="3">Uncharacterized protein</fullName>
    </submittedName>
</protein>